<organism evidence="2 3">
    <name type="scientific">Rhodotorula toruloides</name>
    <name type="common">Yeast</name>
    <name type="synonym">Rhodosporidium toruloides</name>
    <dbReference type="NCBI Taxonomy" id="5286"/>
    <lineage>
        <taxon>Eukaryota</taxon>
        <taxon>Fungi</taxon>
        <taxon>Dikarya</taxon>
        <taxon>Basidiomycota</taxon>
        <taxon>Pucciniomycotina</taxon>
        <taxon>Microbotryomycetes</taxon>
        <taxon>Sporidiobolales</taxon>
        <taxon>Sporidiobolaceae</taxon>
        <taxon>Rhodotorula</taxon>
    </lineage>
</organism>
<evidence type="ECO:0000313" key="2">
    <source>
        <dbReference type="EMBL" id="PRQ73841.1"/>
    </source>
</evidence>
<dbReference type="EMBL" id="LCTV02000007">
    <property type="protein sequence ID" value="PRQ73841.1"/>
    <property type="molecule type" value="Genomic_DNA"/>
</dbReference>
<comment type="caution">
    <text evidence="2">The sequence shown here is derived from an EMBL/GenBank/DDBJ whole genome shotgun (WGS) entry which is preliminary data.</text>
</comment>
<reference evidence="2 3" key="1">
    <citation type="journal article" date="2018" name="Elife">
        <title>Functional genomics of lipid metabolism in the oleaginous yeast Rhodosporidium toruloides.</title>
        <authorList>
            <person name="Coradetti S.T."/>
            <person name="Pinel D."/>
            <person name="Geiselman G."/>
            <person name="Ito M."/>
            <person name="Mondo S."/>
            <person name="Reilly M.C."/>
            <person name="Cheng Y.F."/>
            <person name="Bauer S."/>
            <person name="Grigoriev I."/>
            <person name="Gladden J.M."/>
            <person name="Simmons B.A."/>
            <person name="Brem R."/>
            <person name="Arkin A.P."/>
            <person name="Skerker J.M."/>
        </authorList>
    </citation>
    <scope>NUCLEOTIDE SEQUENCE [LARGE SCALE GENOMIC DNA]</scope>
    <source>
        <strain evidence="2 3">NBRC 0880</strain>
    </source>
</reference>
<sequence length="61" mass="6916">MPRCLAPARRSHRFLLLVPRSASLPRSRSCSHTDTHKHAHSARTGRRSRLCDSRARSAARL</sequence>
<accession>A0A2T0A740</accession>
<evidence type="ECO:0000256" key="1">
    <source>
        <dbReference type="SAM" id="MobiDB-lite"/>
    </source>
</evidence>
<evidence type="ECO:0000313" key="3">
    <source>
        <dbReference type="Proteomes" id="UP000239560"/>
    </source>
</evidence>
<feature type="region of interest" description="Disordered" evidence="1">
    <location>
        <begin position="23"/>
        <end position="61"/>
    </location>
</feature>
<proteinExistence type="predicted"/>
<feature type="compositionally biased region" description="Basic residues" evidence="1">
    <location>
        <begin position="37"/>
        <end position="48"/>
    </location>
</feature>
<protein>
    <submittedName>
        <fullName evidence="2">Uncharacterized protein</fullName>
    </submittedName>
</protein>
<name>A0A2T0A740_RHOTO</name>
<dbReference type="AlphaFoldDB" id="A0A2T0A740"/>
<dbReference type="Proteomes" id="UP000239560">
    <property type="component" value="Unassembled WGS sequence"/>
</dbReference>
<gene>
    <name evidence="2" type="ORF">AAT19DRAFT_15408</name>
</gene>